<keyword evidence="2" id="KW-1185">Reference proteome</keyword>
<name>Q0G2B4_9HYPH</name>
<organism evidence="1 2">
    <name type="scientific">Fulvimarina pelagi HTCC2506</name>
    <dbReference type="NCBI Taxonomy" id="314231"/>
    <lineage>
        <taxon>Bacteria</taxon>
        <taxon>Pseudomonadati</taxon>
        <taxon>Pseudomonadota</taxon>
        <taxon>Alphaproteobacteria</taxon>
        <taxon>Hyphomicrobiales</taxon>
        <taxon>Aurantimonadaceae</taxon>
        <taxon>Fulvimarina</taxon>
    </lineage>
</organism>
<evidence type="ECO:0000313" key="1">
    <source>
        <dbReference type="EMBL" id="EAU41284.1"/>
    </source>
</evidence>
<dbReference type="RefSeq" id="WP_007065333.1">
    <property type="nucleotide sequence ID" value="NZ_DS022272.1"/>
</dbReference>
<dbReference type="AlphaFoldDB" id="Q0G2B4"/>
<dbReference type="HOGENOM" id="CLU_2682442_0_0_5"/>
<proteinExistence type="predicted"/>
<dbReference type="Proteomes" id="UP000004310">
    <property type="component" value="Unassembled WGS sequence"/>
</dbReference>
<reference evidence="1 2" key="1">
    <citation type="journal article" date="2010" name="J. Bacteriol.">
        <title>Genome sequence of Fulvimarina pelagi HTCC2506T, a Mn(II)-oxidizing alphaproteobacterium possessing an aerobic anoxygenic photosynthetic gene cluster and Xanthorhodopsin.</title>
        <authorList>
            <person name="Kang I."/>
            <person name="Oh H.M."/>
            <person name="Lim S.I."/>
            <person name="Ferriera S."/>
            <person name="Giovannoni S.J."/>
            <person name="Cho J.C."/>
        </authorList>
    </citation>
    <scope>NUCLEOTIDE SEQUENCE [LARGE SCALE GENOMIC DNA]</scope>
    <source>
        <strain evidence="1 2">HTCC2506</strain>
    </source>
</reference>
<evidence type="ECO:0000313" key="2">
    <source>
        <dbReference type="Proteomes" id="UP000004310"/>
    </source>
</evidence>
<gene>
    <name evidence="1" type="ORF">FP2506_00915</name>
</gene>
<accession>Q0G2B4</accession>
<dbReference type="STRING" id="217511.GCA_001463845_02121"/>
<dbReference type="EMBL" id="AATP01000003">
    <property type="protein sequence ID" value="EAU41284.1"/>
    <property type="molecule type" value="Genomic_DNA"/>
</dbReference>
<comment type="caution">
    <text evidence="1">The sequence shown here is derived from an EMBL/GenBank/DDBJ whole genome shotgun (WGS) entry which is preliminary data.</text>
</comment>
<protein>
    <submittedName>
        <fullName evidence="1">Uncharacterized protein</fullName>
    </submittedName>
</protein>
<sequence>MTGRKQGFVPERALAPDCEDRAGFGAALACHASGFYRHRDPLVVRLAVTARSSVRTTIIDPPTASDPHRPTATI</sequence>